<accession>A0ABD2XGG5</accession>
<feature type="compositionally biased region" description="Polar residues" evidence="18">
    <location>
        <begin position="644"/>
        <end position="669"/>
    </location>
</feature>
<dbReference type="GO" id="GO:0006606">
    <property type="term" value="P:protein import into nucleus"/>
    <property type="evidence" value="ECO:0007669"/>
    <property type="project" value="UniProtKB-ARBA"/>
</dbReference>
<dbReference type="EMBL" id="JBJJXI010000027">
    <property type="protein sequence ID" value="KAL3403979.1"/>
    <property type="molecule type" value="Genomic_DNA"/>
</dbReference>
<evidence type="ECO:0000313" key="21">
    <source>
        <dbReference type="Proteomes" id="UP001627154"/>
    </source>
</evidence>
<keyword evidence="14" id="KW-0811">Translocation</keyword>
<dbReference type="FunFam" id="3.30.1610.10:FF:000001">
    <property type="entry name" value="Nuclear pore complex protein Nup98-Nup96"/>
    <property type="match status" value="1"/>
</dbReference>
<dbReference type="SUPFAM" id="SSF82215">
    <property type="entry name" value="C-terminal autoproteolytic domain of nucleoporin nup98"/>
    <property type="match status" value="1"/>
</dbReference>
<evidence type="ECO:0000256" key="3">
    <source>
        <dbReference type="ARBA" id="ARBA00004642"/>
    </source>
</evidence>
<evidence type="ECO:0000256" key="13">
    <source>
        <dbReference type="ARBA" id="ARBA00022927"/>
    </source>
</evidence>
<feature type="domain" description="Peptidase S59" evidence="19">
    <location>
        <begin position="804"/>
        <end position="945"/>
    </location>
</feature>
<feature type="region of interest" description="Disordered" evidence="18">
    <location>
        <begin position="562"/>
        <end position="581"/>
    </location>
</feature>
<dbReference type="Pfam" id="PF12110">
    <property type="entry name" value="Nup96"/>
    <property type="match status" value="1"/>
</dbReference>
<evidence type="ECO:0000256" key="8">
    <source>
        <dbReference type="ARBA" id="ARBA00022737"/>
    </source>
</evidence>
<keyword evidence="6" id="KW-0813">Transport</keyword>
<feature type="region of interest" description="Disordered" evidence="18">
    <location>
        <begin position="718"/>
        <end position="758"/>
    </location>
</feature>
<feature type="compositionally biased region" description="Polar residues" evidence="18">
    <location>
        <begin position="718"/>
        <end position="745"/>
    </location>
</feature>
<evidence type="ECO:0000256" key="12">
    <source>
        <dbReference type="ARBA" id="ARBA00022825"/>
    </source>
</evidence>
<feature type="compositionally biased region" description="Polar residues" evidence="18">
    <location>
        <begin position="685"/>
        <end position="696"/>
    </location>
</feature>
<evidence type="ECO:0000256" key="11">
    <source>
        <dbReference type="ARBA" id="ARBA00022816"/>
    </source>
</evidence>
<keyword evidence="10" id="KW-0068">Autocatalytic cleavage</keyword>
<keyword evidence="11" id="KW-0509">mRNA transport</keyword>
<sequence length="1835" mass="201700">MFGQAGNSSFGFNATPTAPANPFGQSAFGKSNPAPTFGTNTAPVFGSNTSLFNQKPASATTGGLFGSTTTTPNFGTSTSTQSTFGGFGSANTTAPLFGSQQNASTNLFGTTTAAPAFGQAQKTTSFGFGQTPSTGLFGQTQQTAQATPFGQTAAAPTTGLFGANTSFGAASTSTMSNMTGTVVKFNPVTGSDSMVKNGTTQTISTRHHCITCMKEYENKSLEELRLEDYAAGRKGGGQGMQPGSMFGGAAQTSPFGAAVSTASTGFGGMSNAFSSTAQQNNTSLFSKPMTSFGAPAATTSSTFAFNPTTSSSLFNTQAKPFGTAAGTSLFGDNNQAATTTNAFGAIGTQSTAFPSFSNTQQNQSIGLFSQNKPAFNTPATSTTSFGFGQTPAANTSGGLFAKPLGTTGFGTTGFGTTNNNFQVGNTGFGTNQNNSSLFNNSFKPAGQTTGFSFGNTSTAPTTGLGATSAPLFNATTKPSLFSNTGGLSSFSTPGLGTLGSFGSNTNAAPMANSNLFGNSVTNANVQSATGTVPVHQRILALVSTPFGDSPLLKNLLPASGKSERFLTQPPTNTSTPPKPGSLAAYYKINTGNNENKPKLKVVTSTASTKKQFFEGLEEEDPMLEAFQPRPNSKRLILRPKPQNFDDTANNSNNANKLTTTDNEPCNLSLTDAAISPALDKENDMQDNPTSGRRLSTSWLKSLPRKSFVPDDQIQEASFSVTCESPRNTGELENTVTELRAPTSSKSDADVLNDSNRSDKQLDTLKDKSVLELTRDDSRALSDLEEATMSHQLDTPNKAKVKLQRYGYYTIPALDQLYKYVSGETCIVPNFTIGRKGYGNVYFADSFDVYGLNLDEIVHFRHKEVIIYPDDDVKPPVGQGLNRKAQVTLERVWPHDKSTHEPITDPQRLQDMDYEGRLRRVSAKHDTRFLEYRPETGSWVFKVDHFSKYGLSDSDDEDADPKAVSKTNLINKLKQPLAQHQQQHQQQKPYEVGKNLSDQYSVQDMQFAQSVEHLTSLGNKFMTTYNLQSNDSTNKMEESNNLTYCSPSTINACLAGTEPHTLQLMKASFFDMADDFIEDALYESKQQISQNFRTKLSSAIDVQPSDQRENNLHSFIESKKIAQLKSKVMPGNDKVPLLTPKIKVSKALVNPTLQPKVAMMKFRSAAKIFNSSIVSNYDYKRMIEGYIPRMKIARSSWGPQSNLLTAASTKYLQMGSNIPMKNAVFMNEVQMTNAICGDSVELDQLQIFKVSIEDHLKIHLKYSTIEDHPICPISKGMNYESSLEALKDHKNSSLKIINELPEDFLLQYSSNIWRLCETLWGRIEDSKTREDETNHEMIIQRKEALGEWLKLVSADTVKKEIALIESSEEIVYSLLSTCNLEKACNKAMSVGDHCLALLISQMGGADTVGKLLKQQINLWQQTECDKNISTYRLRLFMLIAGIPTLTVDGQSISVCDNLDWKRAFAIHLWFLSSPTASITDVLTLFEESFSDSSMNNYSASPLPDYQKDFETSNGKVIYDLCFHLLKLYSSRNYPLEPLVNPQTFTQDPLDYRLTWLLQQVLMAIGYTHLSEHVVVQTHSNFAAQLEAYDLWHWSIFVNMHVKDPHKRFKIIFDLLLRHVQLNADADYTKREEFLLENLKIPAEWINKAKAIKASSMKRWGEAAYYYIKAQDWNEAHVIIMQHLATIAIINEDHVYLRSLLNLLTPSHCHNTISGWTYQGQLLWDYLTVTDEIKNLLNSEDHSDIAYKLEKLRPKISSFCTKIGNFPCPTLKHRLCQAEMAKRTLQLVRGLIILQSDNRNSDSLLVDLISQLPLPEDYVQQELRPIVNICINDIVLH</sequence>
<keyword evidence="8" id="KW-0677">Repeat</keyword>
<organism evidence="20 21">
    <name type="scientific">Trichogramma kaykai</name>
    <dbReference type="NCBI Taxonomy" id="54128"/>
    <lineage>
        <taxon>Eukaryota</taxon>
        <taxon>Metazoa</taxon>
        <taxon>Ecdysozoa</taxon>
        <taxon>Arthropoda</taxon>
        <taxon>Hexapoda</taxon>
        <taxon>Insecta</taxon>
        <taxon>Pterygota</taxon>
        <taxon>Neoptera</taxon>
        <taxon>Endopterygota</taxon>
        <taxon>Hymenoptera</taxon>
        <taxon>Apocrita</taxon>
        <taxon>Proctotrupomorpha</taxon>
        <taxon>Chalcidoidea</taxon>
        <taxon>Trichogrammatidae</taxon>
        <taxon>Trichogramma</taxon>
    </lineage>
</organism>
<dbReference type="GO" id="GO:0006508">
    <property type="term" value="P:proteolysis"/>
    <property type="evidence" value="ECO:0007669"/>
    <property type="project" value="UniProtKB-KW"/>
</dbReference>
<dbReference type="PROSITE" id="PS51434">
    <property type="entry name" value="NUP_C"/>
    <property type="match status" value="1"/>
</dbReference>
<evidence type="ECO:0000256" key="15">
    <source>
        <dbReference type="ARBA" id="ARBA00023132"/>
    </source>
</evidence>
<dbReference type="GO" id="GO:0008236">
    <property type="term" value="F:serine-type peptidase activity"/>
    <property type="evidence" value="ECO:0007669"/>
    <property type="project" value="UniProtKB-KW"/>
</dbReference>
<dbReference type="Pfam" id="PF21240">
    <property type="entry name" value="Nup98_GLEBS"/>
    <property type="match status" value="1"/>
</dbReference>
<protein>
    <recommendedName>
        <fullName evidence="5">Nuclear pore complex protein Nup98-Nup96</fullName>
    </recommendedName>
</protein>
<evidence type="ECO:0000256" key="17">
    <source>
        <dbReference type="ARBA" id="ARBA00023242"/>
    </source>
</evidence>
<evidence type="ECO:0000256" key="18">
    <source>
        <dbReference type="SAM" id="MobiDB-lite"/>
    </source>
</evidence>
<dbReference type="Gene3D" id="1.10.10.2360">
    <property type="match status" value="1"/>
</dbReference>
<evidence type="ECO:0000256" key="9">
    <source>
        <dbReference type="ARBA" id="ARBA00022801"/>
    </source>
</evidence>
<dbReference type="Gene3D" id="1.25.40.690">
    <property type="match status" value="1"/>
</dbReference>
<evidence type="ECO:0000256" key="16">
    <source>
        <dbReference type="ARBA" id="ARBA00023136"/>
    </source>
</evidence>
<evidence type="ECO:0000256" key="7">
    <source>
        <dbReference type="ARBA" id="ARBA00022670"/>
    </source>
</evidence>
<evidence type="ECO:0000259" key="19">
    <source>
        <dbReference type="PROSITE" id="PS51434"/>
    </source>
</evidence>
<dbReference type="InterPro" id="IPR036903">
    <property type="entry name" value="Nup98_auto-Pept-S59_dom_sf"/>
</dbReference>
<dbReference type="PANTHER" id="PTHR23198:SF6">
    <property type="entry name" value="NUCLEAR PORE COMPLEX PROTEIN NUP98-NUP96"/>
    <property type="match status" value="1"/>
</dbReference>
<evidence type="ECO:0000313" key="20">
    <source>
        <dbReference type="EMBL" id="KAL3403979.1"/>
    </source>
</evidence>
<dbReference type="InterPro" id="IPR007230">
    <property type="entry name" value="Nup98_auto-Pept-S59_dom"/>
</dbReference>
<reference evidence="20 21" key="1">
    <citation type="journal article" date="2024" name="bioRxiv">
        <title>A reference genome for Trichogramma kaykai: A tiny desert-dwelling parasitoid wasp with competing sex-ratio distorters.</title>
        <authorList>
            <person name="Culotta J."/>
            <person name="Lindsey A.R."/>
        </authorList>
    </citation>
    <scope>NUCLEOTIDE SEQUENCE [LARGE SCALE GENOMIC DNA]</scope>
    <source>
        <strain evidence="20 21">KSX58</strain>
    </source>
</reference>
<evidence type="ECO:0000256" key="4">
    <source>
        <dbReference type="ARBA" id="ARBA00008926"/>
    </source>
</evidence>
<keyword evidence="15" id="KW-0906">Nuclear pore complex</keyword>
<keyword evidence="12" id="KW-0720">Serine protease</keyword>
<comment type="caution">
    <text evidence="20">The sequence shown here is derived from an EMBL/GenBank/DDBJ whole genome shotgun (WGS) entry which is preliminary data.</text>
</comment>
<keyword evidence="13" id="KW-0653">Protein transport</keyword>
<dbReference type="Gene3D" id="3.30.1610.10">
    <property type="entry name" value="Peptidase S59, nucleoporin"/>
    <property type="match status" value="1"/>
</dbReference>
<evidence type="ECO:0000256" key="14">
    <source>
        <dbReference type="ARBA" id="ARBA00023010"/>
    </source>
</evidence>
<evidence type="ECO:0000256" key="2">
    <source>
        <dbReference type="ARBA" id="ARBA00004620"/>
    </source>
</evidence>
<dbReference type="GO" id="GO:0031965">
    <property type="term" value="C:nuclear membrane"/>
    <property type="evidence" value="ECO:0007669"/>
    <property type="project" value="UniProtKB-SubCell"/>
</dbReference>
<keyword evidence="16" id="KW-0472">Membrane</keyword>
<evidence type="ECO:0000256" key="1">
    <source>
        <dbReference type="ARBA" id="ARBA00004567"/>
    </source>
</evidence>
<dbReference type="InterPro" id="IPR037665">
    <property type="entry name" value="Nucleoporin_S59-like"/>
</dbReference>
<proteinExistence type="inferred from homology"/>
<keyword evidence="7" id="KW-0645">Protease</keyword>
<keyword evidence="9" id="KW-0378">Hydrolase</keyword>
<comment type="similarity">
    <text evidence="4">Belongs to the nucleoporin GLFG family.</text>
</comment>
<evidence type="ECO:0000256" key="5">
    <source>
        <dbReference type="ARBA" id="ARBA00013472"/>
    </source>
</evidence>
<dbReference type="GO" id="GO:0005643">
    <property type="term" value="C:nuclear pore"/>
    <property type="evidence" value="ECO:0007669"/>
    <property type="project" value="UniProtKB-SubCell"/>
</dbReference>
<gene>
    <name evidence="20" type="ORF">TKK_003371</name>
</gene>
<comment type="subcellular location">
    <subcellularLocation>
        <location evidence="2">Nucleus membrane</location>
        <topology evidence="2">Peripheral membrane protein</topology>
        <orientation evidence="2">Nucleoplasmic side</orientation>
    </subcellularLocation>
    <subcellularLocation>
        <location evidence="1">Nucleus</location>
        <location evidence="1">Nuclear pore complex</location>
    </subcellularLocation>
    <subcellularLocation>
        <location evidence="3">Nucleus</location>
        <location evidence="3">Nucleoplasm</location>
    </subcellularLocation>
</comment>
<name>A0ABD2XGG5_9HYME</name>
<feature type="region of interest" description="Disordered" evidence="18">
    <location>
        <begin position="622"/>
        <end position="696"/>
    </location>
</feature>
<evidence type="ECO:0000256" key="10">
    <source>
        <dbReference type="ARBA" id="ARBA00022813"/>
    </source>
</evidence>
<evidence type="ECO:0000256" key="6">
    <source>
        <dbReference type="ARBA" id="ARBA00022448"/>
    </source>
</evidence>
<dbReference type="GO" id="GO:0005654">
    <property type="term" value="C:nucleoplasm"/>
    <property type="evidence" value="ECO:0007669"/>
    <property type="project" value="UniProtKB-SubCell"/>
</dbReference>
<dbReference type="PANTHER" id="PTHR23198">
    <property type="entry name" value="NUCLEOPORIN"/>
    <property type="match status" value="1"/>
</dbReference>
<dbReference type="InterPro" id="IPR021967">
    <property type="entry name" value="Nup98_C"/>
</dbReference>
<dbReference type="Pfam" id="PF04096">
    <property type="entry name" value="Nucleoporin2"/>
    <property type="match status" value="1"/>
</dbReference>
<dbReference type="FunFam" id="1.10.10.2360:FF:000001">
    <property type="entry name" value="Nuclear pore complex protein Nup98-Nup96"/>
    <property type="match status" value="1"/>
</dbReference>
<keyword evidence="17" id="KW-0539">Nucleus</keyword>
<dbReference type="Proteomes" id="UP001627154">
    <property type="component" value="Unassembled WGS sequence"/>
</dbReference>
<dbReference type="GO" id="GO:0051028">
    <property type="term" value="P:mRNA transport"/>
    <property type="evidence" value="ECO:0007669"/>
    <property type="project" value="UniProtKB-KW"/>
</dbReference>
<keyword evidence="21" id="KW-1185">Reference proteome</keyword>